<keyword evidence="1" id="KW-1185">Reference proteome</keyword>
<proteinExistence type="predicted"/>
<dbReference type="Proteomes" id="UP000887565">
    <property type="component" value="Unplaced"/>
</dbReference>
<name>A0A915IWD4_ROMCU</name>
<dbReference type="AlphaFoldDB" id="A0A915IWD4"/>
<evidence type="ECO:0000313" key="1">
    <source>
        <dbReference type="Proteomes" id="UP000887565"/>
    </source>
</evidence>
<protein>
    <submittedName>
        <fullName evidence="2">Uncharacterized protein</fullName>
    </submittedName>
</protein>
<reference evidence="2" key="1">
    <citation type="submission" date="2022-11" db="UniProtKB">
        <authorList>
            <consortium name="WormBaseParasite"/>
        </authorList>
    </citation>
    <scope>IDENTIFICATION</scope>
</reference>
<accession>A0A915IWD4</accession>
<sequence length="115" mass="12979">MQQLILTNAAAANARNPTKTMIEEDRQAAMIEDEIIDKTFDNCRCLLIEDEICGYPFCKVVLEDNNIASFVAYQGTIDNICGNNFDQDLIQSQTASSMQVHQRWFLMAATVQLEP</sequence>
<dbReference type="WBParaSite" id="nRc.2.0.1.t18505-RA">
    <property type="protein sequence ID" value="nRc.2.0.1.t18505-RA"/>
    <property type="gene ID" value="nRc.2.0.1.g18505"/>
</dbReference>
<evidence type="ECO:0000313" key="2">
    <source>
        <dbReference type="WBParaSite" id="nRc.2.0.1.t18505-RA"/>
    </source>
</evidence>
<organism evidence="1 2">
    <name type="scientific">Romanomermis culicivorax</name>
    <name type="common">Nematode worm</name>
    <dbReference type="NCBI Taxonomy" id="13658"/>
    <lineage>
        <taxon>Eukaryota</taxon>
        <taxon>Metazoa</taxon>
        <taxon>Ecdysozoa</taxon>
        <taxon>Nematoda</taxon>
        <taxon>Enoplea</taxon>
        <taxon>Dorylaimia</taxon>
        <taxon>Mermithida</taxon>
        <taxon>Mermithoidea</taxon>
        <taxon>Mermithidae</taxon>
        <taxon>Romanomermis</taxon>
    </lineage>
</organism>